<dbReference type="Gene3D" id="3.40.50.300">
    <property type="entry name" value="P-loop containing nucleotide triphosphate hydrolases"/>
    <property type="match status" value="1"/>
</dbReference>
<dbReference type="InterPro" id="IPR009057">
    <property type="entry name" value="Homeodomain-like_sf"/>
</dbReference>
<dbReference type="GO" id="GO:0000156">
    <property type="term" value="F:phosphorelay response regulator activity"/>
    <property type="evidence" value="ECO:0007669"/>
    <property type="project" value="TreeGrafter"/>
</dbReference>
<dbReference type="InterPro" id="IPR002197">
    <property type="entry name" value="HTH_Fis"/>
</dbReference>
<dbReference type="InterPro" id="IPR039420">
    <property type="entry name" value="WalR-like"/>
</dbReference>
<comment type="caution">
    <text evidence="9">The sequence shown here is derived from an EMBL/GenBank/DDBJ whole genome shotgun (WGS) entry which is preliminary data.</text>
</comment>
<feature type="region of interest" description="Disordered" evidence="7">
    <location>
        <begin position="1"/>
        <end position="23"/>
    </location>
</feature>
<dbReference type="PANTHER" id="PTHR48111:SF1">
    <property type="entry name" value="TWO-COMPONENT RESPONSE REGULATOR ORR33"/>
    <property type="match status" value="1"/>
</dbReference>
<dbReference type="AlphaFoldDB" id="A0A930UE02"/>
<evidence type="ECO:0000256" key="3">
    <source>
        <dbReference type="ARBA" id="ARBA00023015"/>
    </source>
</evidence>
<feature type="domain" description="Response regulatory" evidence="8">
    <location>
        <begin position="29"/>
        <end position="145"/>
    </location>
</feature>
<evidence type="ECO:0000313" key="9">
    <source>
        <dbReference type="EMBL" id="MBF2735823.1"/>
    </source>
</evidence>
<dbReference type="InterPro" id="IPR001789">
    <property type="entry name" value="Sig_transdc_resp-reg_receiver"/>
</dbReference>
<dbReference type="Gene3D" id="1.10.10.60">
    <property type="entry name" value="Homeodomain-like"/>
    <property type="match status" value="1"/>
</dbReference>
<keyword evidence="3" id="KW-0805">Transcription regulation</keyword>
<dbReference type="InterPro" id="IPR011006">
    <property type="entry name" value="CheY-like_superfamily"/>
</dbReference>
<dbReference type="SUPFAM" id="SSF52172">
    <property type="entry name" value="CheY-like"/>
    <property type="match status" value="1"/>
</dbReference>
<protein>
    <submittedName>
        <fullName evidence="9">Sigma-54-dependent Fis family transcriptional regulator</fullName>
    </submittedName>
</protein>
<keyword evidence="10" id="KW-1185">Reference proteome</keyword>
<keyword evidence="5" id="KW-0804">Transcription</keyword>
<dbReference type="GO" id="GO:0006355">
    <property type="term" value="P:regulation of DNA-templated transcription"/>
    <property type="evidence" value="ECO:0007669"/>
    <property type="project" value="InterPro"/>
</dbReference>
<dbReference type="SUPFAM" id="SSF46689">
    <property type="entry name" value="Homeodomain-like"/>
    <property type="match status" value="1"/>
</dbReference>
<dbReference type="GO" id="GO:0000976">
    <property type="term" value="F:transcription cis-regulatory region binding"/>
    <property type="evidence" value="ECO:0007669"/>
    <property type="project" value="TreeGrafter"/>
</dbReference>
<dbReference type="Gene3D" id="3.40.50.2300">
    <property type="match status" value="1"/>
</dbReference>
<evidence type="ECO:0000256" key="5">
    <source>
        <dbReference type="ARBA" id="ARBA00023163"/>
    </source>
</evidence>
<evidence type="ECO:0000256" key="7">
    <source>
        <dbReference type="SAM" id="MobiDB-lite"/>
    </source>
</evidence>
<keyword evidence="4" id="KW-0238">DNA-binding</keyword>
<dbReference type="Pfam" id="PF00072">
    <property type="entry name" value="Response_reg"/>
    <property type="match status" value="1"/>
</dbReference>
<dbReference type="PROSITE" id="PS50110">
    <property type="entry name" value="RESPONSE_REGULATORY"/>
    <property type="match status" value="1"/>
</dbReference>
<dbReference type="Pfam" id="PF14532">
    <property type="entry name" value="Sigma54_activ_2"/>
    <property type="match status" value="1"/>
</dbReference>
<accession>A0A930UE02</accession>
<dbReference type="GO" id="GO:0005524">
    <property type="term" value="F:ATP binding"/>
    <property type="evidence" value="ECO:0007669"/>
    <property type="project" value="InterPro"/>
</dbReference>
<keyword evidence="2" id="KW-0902">Two-component regulatory system</keyword>
<dbReference type="GO" id="GO:0032993">
    <property type="term" value="C:protein-DNA complex"/>
    <property type="evidence" value="ECO:0007669"/>
    <property type="project" value="TreeGrafter"/>
</dbReference>
<evidence type="ECO:0000259" key="8">
    <source>
        <dbReference type="PROSITE" id="PS50110"/>
    </source>
</evidence>
<dbReference type="SMART" id="SM00448">
    <property type="entry name" value="REC"/>
    <property type="match status" value="1"/>
</dbReference>
<organism evidence="9 10">
    <name type="scientific">Candidatus Amphirhobacter heronislandensis</name>
    <dbReference type="NCBI Taxonomy" id="1732024"/>
    <lineage>
        <taxon>Bacteria</taxon>
        <taxon>Pseudomonadati</taxon>
        <taxon>Pseudomonadota</taxon>
        <taxon>Gammaproteobacteria</taxon>
        <taxon>Candidatus Tethybacterales</taxon>
        <taxon>Candidatus Tethybacteraceae</taxon>
        <taxon>Candidatus Amphirhobacter</taxon>
    </lineage>
</organism>
<evidence type="ECO:0000256" key="4">
    <source>
        <dbReference type="ARBA" id="ARBA00023125"/>
    </source>
</evidence>
<keyword evidence="1 6" id="KW-0597">Phosphoprotein</keyword>
<dbReference type="Proteomes" id="UP000604381">
    <property type="component" value="Unassembled WGS sequence"/>
</dbReference>
<dbReference type="InterPro" id="IPR002078">
    <property type="entry name" value="Sigma_54_int"/>
</dbReference>
<sequence length="449" mass="49257">MTKRKKEASKASNGRPAAAAEPQRAAPRRILVVDDELGIREMYVEMLGDMGHKVLAAKDAAEAMRLARREKIDLAFVDIWMPPGTDGVELVRQWRDDGLLTFPVAMVSAYADVKITVAAMKAGATEVLTKPVDPKTFEDFVRKNAVRRSTALFAPAVKNLKLGDSPTMVELAGALFKALKIGGPVTFVGGRRAGCEYFALLLHPVGKPWISIDGPGQLDCDPVGRLAAARNGSVFVKRLESLDAKEQKGLLQLIRNAEAHGVNVFIESEKTAAELEEAGGHGESLLRSVANSQIRVPEIGEYENDALTVLRTLAKRLHVVEGCAPAEISEDCLRGVYVSAKRWRHGGLDALAGVLRILLRSAPNGEVSPQQLSDMFNSDHVGKVHVRDDFLDIELREARVGFERMYFARLLERVNNNISEAAKLAGLERTYLYRKVKTLLGEDVLKSMQ</sequence>
<evidence type="ECO:0000313" key="10">
    <source>
        <dbReference type="Proteomes" id="UP000604381"/>
    </source>
</evidence>
<dbReference type="PANTHER" id="PTHR48111">
    <property type="entry name" value="REGULATOR OF RPOS"/>
    <property type="match status" value="1"/>
</dbReference>
<dbReference type="EMBL" id="JADHEI010000053">
    <property type="protein sequence ID" value="MBF2735823.1"/>
    <property type="molecule type" value="Genomic_DNA"/>
</dbReference>
<reference evidence="9" key="1">
    <citation type="submission" date="2020-10" db="EMBL/GenBank/DDBJ databases">
        <title>An improved Amphimedon queenslandica hologenome assembly reveals how three proteobacterial symbionts can extend the metabolic phenotypic of their marine sponge host.</title>
        <authorList>
            <person name="Degnan B."/>
            <person name="Degnan S."/>
            <person name="Xiang X."/>
        </authorList>
    </citation>
    <scope>NUCLEOTIDE SEQUENCE</scope>
    <source>
        <strain evidence="9">AqS2</strain>
    </source>
</reference>
<dbReference type="Pfam" id="PF02954">
    <property type="entry name" value="HTH_8"/>
    <property type="match status" value="1"/>
</dbReference>
<name>A0A930UE02_9GAMM</name>
<proteinExistence type="predicted"/>
<feature type="modified residue" description="4-aspartylphosphate" evidence="6">
    <location>
        <position position="78"/>
    </location>
</feature>
<evidence type="ECO:0000256" key="1">
    <source>
        <dbReference type="ARBA" id="ARBA00022553"/>
    </source>
</evidence>
<dbReference type="InterPro" id="IPR027417">
    <property type="entry name" value="P-loop_NTPase"/>
</dbReference>
<evidence type="ECO:0000256" key="2">
    <source>
        <dbReference type="ARBA" id="ARBA00023012"/>
    </source>
</evidence>
<dbReference type="CDD" id="cd00156">
    <property type="entry name" value="REC"/>
    <property type="match status" value="1"/>
</dbReference>
<gene>
    <name evidence="9" type="ORF">ISN26_07125</name>
</gene>
<evidence type="ECO:0000256" key="6">
    <source>
        <dbReference type="PROSITE-ProRule" id="PRU00169"/>
    </source>
</evidence>
<dbReference type="GO" id="GO:0005829">
    <property type="term" value="C:cytosol"/>
    <property type="evidence" value="ECO:0007669"/>
    <property type="project" value="TreeGrafter"/>
</dbReference>